<protein>
    <submittedName>
        <fullName evidence="2">MAM and fibronectin type III domain-containing protein 1</fullName>
    </submittedName>
</protein>
<reference evidence="2" key="2">
    <citation type="journal article" date="2023" name="Science">
        <title>Genomic signatures of disease resistance in endangered staghorn corals.</title>
        <authorList>
            <person name="Vollmer S.V."/>
            <person name="Selwyn J.D."/>
            <person name="Despard B.A."/>
            <person name="Roesel C.L."/>
        </authorList>
    </citation>
    <scope>NUCLEOTIDE SEQUENCE</scope>
    <source>
        <strain evidence="2">K2</strain>
    </source>
</reference>
<feature type="signal peptide" evidence="1">
    <location>
        <begin position="1"/>
        <end position="17"/>
    </location>
</feature>
<evidence type="ECO:0000256" key="1">
    <source>
        <dbReference type="SAM" id="SignalP"/>
    </source>
</evidence>
<gene>
    <name evidence="2" type="ORF">P5673_032298</name>
</gene>
<sequence>MMKLCLIACVYTQLIDAYEHRLDPYIVFNVSVEAIDGVRSPFKSTVLQARTDKGGATRPVPPVFSLLSSAIDESQ</sequence>
<feature type="chain" id="PRO_5041902077" evidence="1">
    <location>
        <begin position="18"/>
        <end position="75"/>
    </location>
</feature>
<keyword evidence="3" id="KW-1185">Reference proteome</keyword>
<dbReference type="EMBL" id="JARQWQ010000172">
    <property type="protein sequence ID" value="KAK2547687.1"/>
    <property type="molecule type" value="Genomic_DNA"/>
</dbReference>
<keyword evidence="1" id="KW-0732">Signal</keyword>
<reference evidence="2" key="1">
    <citation type="journal article" date="2023" name="G3 (Bethesda)">
        <title>Whole genome assembly and annotation of the endangered Caribbean coral Acropora cervicornis.</title>
        <authorList>
            <person name="Selwyn J.D."/>
            <person name="Vollmer S.V."/>
        </authorList>
    </citation>
    <scope>NUCLEOTIDE SEQUENCE</scope>
    <source>
        <strain evidence="2">K2</strain>
    </source>
</reference>
<comment type="caution">
    <text evidence="2">The sequence shown here is derived from an EMBL/GenBank/DDBJ whole genome shotgun (WGS) entry which is preliminary data.</text>
</comment>
<proteinExistence type="predicted"/>
<dbReference type="Proteomes" id="UP001249851">
    <property type="component" value="Unassembled WGS sequence"/>
</dbReference>
<accession>A0AAD9PRE9</accession>
<evidence type="ECO:0000313" key="2">
    <source>
        <dbReference type="EMBL" id="KAK2547687.1"/>
    </source>
</evidence>
<evidence type="ECO:0000313" key="3">
    <source>
        <dbReference type="Proteomes" id="UP001249851"/>
    </source>
</evidence>
<dbReference type="AlphaFoldDB" id="A0AAD9PRE9"/>
<organism evidence="2 3">
    <name type="scientific">Acropora cervicornis</name>
    <name type="common">Staghorn coral</name>
    <dbReference type="NCBI Taxonomy" id="6130"/>
    <lineage>
        <taxon>Eukaryota</taxon>
        <taxon>Metazoa</taxon>
        <taxon>Cnidaria</taxon>
        <taxon>Anthozoa</taxon>
        <taxon>Hexacorallia</taxon>
        <taxon>Scleractinia</taxon>
        <taxon>Astrocoeniina</taxon>
        <taxon>Acroporidae</taxon>
        <taxon>Acropora</taxon>
    </lineage>
</organism>
<name>A0AAD9PRE9_ACRCE</name>